<accession>A0A699YEJ8</accession>
<dbReference type="Proteomes" id="UP000485058">
    <property type="component" value="Unassembled WGS sequence"/>
</dbReference>
<dbReference type="EMBL" id="BLLF01000165">
    <property type="protein sequence ID" value="GFH08507.1"/>
    <property type="molecule type" value="Genomic_DNA"/>
</dbReference>
<comment type="caution">
    <text evidence="1">The sequence shown here is derived from an EMBL/GenBank/DDBJ whole genome shotgun (WGS) entry which is preliminary data.</text>
</comment>
<sequence>MNTAAQHKDDTSAEVLLGQHIGMECEGEGQEAKTAEQRAVVHTLFKDVLSVQDTSYPTLRLALSQASRDEDSELLVFMRAMADRNKAMAYSGTSARAVGCVVPANPELSSPQAALTLEFGTFSLAQGSSLPKAMPASQIPSVEEGPEKLKSLVAQLNGKNMATRVFSCTTSQ</sequence>
<organism evidence="1 2">
    <name type="scientific">Haematococcus lacustris</name>
    <name type="common">Green alga</name>
    <name type="synonym">Haematococcus pluvialis</name>
    <dbReference type="NCBI Taxonomy" id="44745"/>
    <lineage>
        <taxon>Eukaryota</taxon>
        <taxon>Viridiplantae</taxon>
        <taxon>Chlorophyta</taxon>
        <taxon>core chlorophytes</taxon>
        <taxon>Chlorophyceae</taxon>
        <taxon>CS clade</taxon>
        <taxon>Chlamydomonadales</taxon>
        <taxon>Haematococcaceae</taxon>
        <taxon>Haematococcus</taxon>
    </lineage>
</organism>
<proteinExistence type="predicted"/>
<protein>
    <submittedName>
        <fullName evidence="1">Uncharacterized protein</fullName>
    </submittedName>
</protein>
<evidence type="ECO:0000313" key="2">
    <source>
        <dbReference type="Proteomes" id="UP000485058"/>
    </source>
</evidence>
<keyword evidence="2" id="KW-1185">Reference proteome</keyword>
<dbReference type="AlphaFoldDB" id="A0A699YEJ8"/>
<gene>
    <name evidence="1" type="ORF">HaLaN_03481</name>
</gene>
<evidence type="ECO:0000313" key="1">
    <source>
        <dbReference type="EMBL" id="GFH08507.1"/>
    </source>
</evidence>
<feature type="non-terminal residue" evidence="1">
    <location>
        <position position="172"/>
    </location>
</feature>
<feature type="non-terminal residue" evidence="1">
    <location>
        <position position="1"/>
    </location>
</feature>
<reference evidence="1 2" key="1">
    <citation type="submission" date="2020-02" db="EMBL/GenBank/DDBJ databases">
        <title>Draft genome sequence of Haematococcus lacustris strain NIES-144.</title>
        <authorList>
            <person name="Morimoto D."/>
            <person name="Nakagawa S."/>
            <person name="Yoshida T."/>
            <person name="Sawayama S."/>
        </authorList>
    </citation>
    <scope>NUCLEOTIDE SEQUENCE [LARGE SCALE GENOMIC DNA]</scope>
    <source>
        <strain evidence="1 2">NIES-144</strain>
    </source>
</reference>
<name>A0A699YEJ8_HAELA</name>